<protein>
    <submittedName>
        <fullName evidence="4">GH116 family glycosyl-hydrolase</fullName>
        <ecNumber evidence="4">3.2.1.-</ecNumber>
    </submittedName>
</protein>
<dbReference type="PANTHER" id="PTHR12654">
    <property type="entry name" value="BILE ACID BETA-GLUCOSIDASE-RELATED"/>
    <property type="match status" value="1"/>
</dbReference>
<dbReference type="InterPro" id="IPR008928">
    <property type="entry name" value="6-hairpin_glycosidase_sf"/>
</dbReference>
<evidence type="ECO:0000259" key="3">
    <source>
        <dbReference type="Pfam" id="PF12215"/>
    </source>
</evidence>
<keyword evidence="5" id="KW-1185">Reference proteome</keyword>
<keyword evidence="1" id="KW-0732">Signal</keyword>
<organism evidence="4 5">
    <name type="scientific">Dysgonomonas termitidis</name>
    <dbReference type="NCBI Taxonomy" id="1516126"/>
    <lineage>
        <taxon>Bacteria</taxon>
        <taxon>Pseudomonadati</taxon>
        <taxon>Bacteroidota</taxon>
        <taxon>Bacteroidia</taxon>
        <taxon>Bacteroidales</taxon>
        <taxon>Dysgonomonadaceae</taxon>
        <taxon>Dysgonomonas</taxon>
    </lineage>
</organism>
<keyword evidence="4" id="KW-0326">Glycosidase</keyword>
<dbReference type="EMBL" id="JBHSGN010000016">
    <property type="protein sequence ID" value="MFC4672624.1"/>
    <property type="molecule type" value="Genomic_DNA"/>
</dbReference>
<dbReference type="PANTHER" id="PTHR12654:SF0">
    <property type="entry name" value="NON-LYSOSOMAL GLUCOSYLCERAMIDASE"/>
    <property type="match status" value="1"/>
</dbReference>
<accession>A0ABV9KRA0</accession>
<evidence type="ECO:0000313" key="4">
    <source>
        <dbReference type="EMBL" id="MFC4672624.1"/>
    </source>
</evidence>
<feature type="chain" id="PRO_5045102390" evidence="1">
    <location>
        <begin position="27"/>
        <end position="902"/>
    </location>
</feature>
<dbReference type="SUPFAM" id="SSF48208">
    <property type="entry name" value="Six-hairpin glycosidases"/>
    <property type="match status" value="1"/>
</dbReference>
<evidence type="ECO:0000259" key="2">
    <source>
        <dbReference type="Pfam" id="PF04685"/>
    </source>
</evidence>
<evidence type="ECO:0000256" key="1">
    <source>
        <dbReference type="SAM" id="SignalP"/>
    </source>
</evidence>
<dbReference type="InterPro" id="IPR052566">
    <property type="entry name" value="Non-lysos_glucosylceramidase"/>
</dbReference>
<dbReference type="GO" id="GO:0016798">
    <property type="term" value="F:hydrolase activity, acting on glycosyl bonds"/>
    <property type="evidence" value="ECO:0007669"/>
    <property type="project" value="UniProtKB-KW"/>
</dbReference>
<name>A0ABV9KRA0_9BACT</name>
<dbReference type="Proteomes" id="UP001596023">
    <property type="component" value="Unassembled WGS sequence"/>
</dbReference>
<dbReference type="InterPro" id="IPR012341">
    <property type="entry name" value="6hp_glycosidase-like_sf"/>
</dbReference>
<dbReference type="Gene3D" id="1.50.10.10">
    <property type="match status" value="1"/>
</dbReference>
<evidence type="ECO:0000313" key="5">
    <source>
        <dbReference type="Proteomes" id="UP001596023"/>
    </source>
</evidence>
<dbReference type="InterPro" id="IPR024462">
    <property type="entry name" value="GH116_N"/>
</dbReference>
<comment type="caution">
    <text evidence="4">The sequence shown here is derived from an EMBL/GenBank/DDBJ whole genome shotgun (WGS) entry which is preliminary data.</text>
</comment>
<feature type="signal peptide" evidence="1">
    <location>
        <begin position="1"/>
        <end position="26"/>
    </location>
</feature>
<feature type="domain" description="Glycosyl-hydrolase family 116 catalytic region" evidence="2">
    <location>
        <begin position="489"/>
        <end position="690"/>
    </location>
</feature>
<sequence length="902" mass="101789">MMNIIIKHLFCFIWVCAAVVSLSAQTDNYGAGNANKRFMPSLGMLGGKTEFDYLNLKNHPGNSGVPLGGIGAGNVQFAPDGRFARIGMNNIHLPIKKSKASFFSVWYNDGVKSDAHMLVNDPNPQYGISPVQEIYYKGLFPQAEMNFGNSVKGIDIKIHAYSSLIPHDVKNSSLPVVFFDVELQSEKDGEVAVAFSWEDFIGRGIKEPESIEGMDGQIFSHGRDRLCNGEAWPDRAPEQTFTEKWDCGRLSGIRQFAAKPLEPIRANFQNYVNEVVLLAEKRDDMQLSVLPAYDIASGAQAWKGFKDNGLFGNADRDISFLSTPHKQDGGSAIALKTKIKKGEKKTLRFILAWYYPEIKIDRKNDMPEYYWVGGSDYGRYFHNYFNDLTSLVDYAYQKRSYLLEKTSEWQQPVLNSTMPDWYKFKLINSAYVIYTNMILNKKGDMTVNEGGMGGLAGTMDQRISSHPFYQKFFTQLDRSEMDIFADAQQSKGNIPHFVGHYYIGMGTVGGRVPTEDSWMTDNTGGWIIQLAKDYQQTGDIKYLRQHTGRVHDGMDFLKSLMPANLEIPIGPTTYDDFTHPPVYSYGAGIYLATLKAAAVISKAVGDIIKEKEYNGQFIRTQKDMMRVLWNGRFFSYGCEIDGSGRLDNILFTGQLGGQFVSRYCGWGDIIPMDMVKASLISQFKISLSKTPDYYANKVWDINQNKGIDNRGSQCWPFYLESYTGYPAFQAGYCADALEIMKHIQLVHLRKGWTWCQNLWNPAELSYMTAPVTWFSTDVLAGAGLNIPDRELRLAPVINGKDKVVLPLFYPTFWATLTIEPKTKKLSLEIIKTYGNNNVTLSRIVSEPNGESTGNRQIVEIPEFSVKEGNVLDLSPYWERIVRINTDKAILPQADQVDFITVK</sequence>
<feature type="domain" description="Glycosyl-hydrolase family 116 N-terminal" evidence="3">
    <location>
        <begin position="64"/>
        <end position="399"/>
    </location>
</feature>
<reference evidence="5" key="1">
    <citation type="journal article" date="2019" name="Int. J. Syst. Evol. Microbiol.">
        <title>The Global Catalogue of Microorganisms (GCM) 10K type strain sequencing project: providing services to taxonomists for standard genome sequencing and annotation.</title>
        <authorList>
            <consortium name="The Broad Institute Genomics Platform"/>
            <consortium name="The Broad Institute Genome Sequencing Center for Infectious Disease"/>
            <person name="Wu L."/>
            <person name="Ma J."/>
        </authorList>
    </citation>
    <scope>NUCLEOTIDE SEQUENCE [LARGE SCALE GENOMIC DNA]</scope>
    <source>
        <strain evidence="5">CCUG 66188</strain>
    </source>
</reference>
<keyword evidence="4" id="KW-0378">Hydrolase</keyword>
<dbReference type="Pfam" id="PF12215">
    <property type="entry name" value="Glyco_hydr_116N"/>
    <property type="match status" value="1"/>
</dbReference>
<dbReference type="EC" id="3.2.1.-" evidence="4"/>
<proteinExistence type="predicted"/>
<dbReference type="RefSeq" id="WP_379993813.1">
    <property type="nucleotide sequence ID" value="NZ_JBHSGN010000016.1"/>
</dbReference>
<dbReference type="Pfam" id="PF04685">
    <property type="entry name" value="DUF608"/>
    <property type="match status" value="1"/>
</dbReference>
<dbReference type="InterPro" id="IPR006775">
    <property type="entry name" value="GH116_catalytic"/>
</dbReference>
<gene>
    <name evidence="4" type="ORF">ACFO6W_02845</name>
</gene>